<evidence type="ECO:0000259" key="8">
    <source>
        <dbReference type="Pfam" id="PF00892"/>
    </source>
</evidence>
<evidence type="ECO:0000313" key="9">
    <source>
        <dbReference type="EMBL" id="KTS98067.1"/>
    </source>
</evidence>
<dbReference type="InterPro" id="IPR037185">
    <property type="entry name" value="EmrE-like"/>
</dbReference>
<protein>
    <submittedName>
        <fullName evidence="9">Multidrug DMT transporter permease</fullName>
    </submittedName>
</protein>
<gene>
    <name evidence="9" type="ORF">RSA13_10665</name>
</gene>
<feature type="transmembrane region" description="Helical" evidence="7">
    <location>
        <begin position="9"/>
        <end position="30"/>
    </location>
</feature>
<comment type="similarity">
    <text evidence="2">Belongs to the EamA transporter family.</text>
</comment>
<dbReference type="PANTHER" id="PTHR32322:SF2">
    <property type="entry name" value="EAMA DOMAIN-CONTAINING PROTEIN"/>
    <property type="match status" value="1"/>
</dbReference>
<feature type="transmembrane region" description="Helical" evidence="7">
    <location>
        <begin position="180"/>
        <end position="203"/>
    </location>
</feature>
<dbReference type="Pfam" id="PF00892">
    <property type="entry name" value="EamA"/>
    <property type="match status" value="2"/>
</dbReference>
<dbReference type="Gene3D" id="1.10.3730.20">
    <property type="match status" value="1"/>
</dbReference>
<evidence type="ECO:0000256" key="5">
    <source>
        <dbReference type="ARBA" id="ARBA00022989"/>
    </source>
</evidence>
<evidence type="ECO:0000256" key="7">
    <source>
        <dbReference type="SAM" id="Phobius"/>
    </source>
</evidence>
<feature type="transmembrane region" description="Helical" evidence="7">
    <location>
        <begin position="247"/>
        <end position="264"/>
    </location>
</feature>
<feature type="domain" description="EamA" evidence="8">
    <location>
        <begin position="10"/>
        <end position="136"/>
    </location>
</feature>
<comment type="caution">
    <text evidence="9">The sequence shown here is derived from an EMBL/GenBank/DDBJ whole genome shotgun (WGS) entry which is preliminary data.</text>
</comment>
<reference evidence="9 10" key="1">
    <citation type="journal article" date="2016" name="Front. Microbiol.">
        <title>Genomic Resource of Rice Seed Associated Bacteria.</title>
        <authorList>
            <person name="Midha S."/>
            <person name="Bansal K."/>
            <person name="Sharma S."/>
            <person name="Kumar N."/>
            <person name="Patil P.P."/>
            <person name="Chaudhry V."/>
            <person name="Patil P.B."/>
        </authorList>
    </citation>
    <scope>NUCLEOTIDE SEQUENCE [LARGE SCALE GENOMIC DNA]</scope>
    <source>
        <strain evidence="9 10">RSA13</strain>
    </source>
</reference>
<evidence type="ECO:0000256" key="1">
    <source>
        <dbReference type="ARBA" id="ARBA00004651"/>
    </source>
</evidence>
<dbReference type="GO" id="GO:0016020">
    <property type="term" value="C:membrane"/>
    <property type="evidence" value="ECO:0007669"/>
    <property type="project" value="UniProtKB-SubCell"/>
</dbReference>
<feature type="transmembrane region" description="Helical" evidence="7">
    <location>
        <begin position="36"/>
        <end position="55"/>
    </location>
</feature>
<keyword evidence="3" id="KW-1003">Cell membrane</keyword>
<evidence type="ECO:0000256" key="2">
    <source>
        <dbReference type="ARBA" id="ARBA00007362"/>
    </source>
</evidence>
<name>A0AB34VFX8_9GAMM</name>
<organism evidence="9 10">
    <name type="scientific">Pantoea stewartii</name>
    <dbReference type="NCBI Taxonomy" id="66269"/>
    <lineage>
        <taxon>Bacteria</taxon>
        <taxon>Pseudomonadati</taxon>
        <taxon>Pseudomonadota</taxon>
        <taxon>Gammaproteobacteria</taxon>
        <taxon>Enterobacterales</taxon>
        <taxon>Erwiniaceae</taxon>
        <taxon>Pantoea</taxon>
    </lineage>
</organism>
<feature type="domain" description="EamA" evidence="8">
    <location>
        <begin position="149"/>
        <end position="289"/>
    </location>
</feature>
<evidence type="ECO:0000313" key="10">
    <source>
        <dbReference type="Proteomes" id="UP000072520"/>
    </source>
</evidence>
<dbReference type="EMBL" id="LDSI01000012">
    <property type="protein sequence ID" value="KTS98067.1"/>
    <property type="molecule type" value="Genomic_DNA"/>
</dbReference>
<dbReference type="InterPro" id="IPR050638">
    <property type="entry name" value="AA-Vitamin_Transporters"/>
</dbReference>
<dbReference type="PANTHER" id="PTHR32322">
    <property type="entry name" value="INNER MEMBRANE TRANSPORTER"/>
    <property type="match status" value="1"/>
</dbReference>
<dbReference type="Proteomes" id="UP000072520">
    <property type="component" value="Unassembled WGS sequence"/>
</dbReference>
<feature type="transmembrane region" description="Helical" evidence="7">
    <location>
        <begin position="215"/>
        <end position="235"/>
    </location>
</feature>
<dbReference type="RefSeq" id="WP_058709219.1">
    <property type="nucleotide sequence ID" value="NZ_LDSI01000012.1"/>
</dbReference>
<feature type="transmembrane region" description="Helical" evidence="7">
    <location>
        <begin position="146"/>
        <end position="168"/>
    </location>
</feature>
<evidence type="ECO:0000256" key="6">
    <source>
        <dbReference type="ARBA" id="ARBA00023136"/>
    </source>
</evidence>
<feature type="transmembrane region" description="Helical" evidence="7">
    <location>
        <begin position="95"/>
        <end position="113"/>
    </location>
</feature>
<proteinExistence type="inferred from homology"/>
<comment type="subcellular location">
    <subcellularLocation>
        <location evidence="1">Cell membrane</location>
        <topology evidence="1">Multi-pass membrane protein</topology>
    </subcellularLocation>
</comment>
<evidence type="ECO:0000256" key="4">
    <source>
        <dbReference type="ARBA" id="ARBA00022692"/>
    </source>
</evidence>
<keyword evidence="5 7" id="KW-1133">Transmembrane helix</keyword>
<dbReference type="SUPFAM" id="SSF103481">
    <property type="entry name" value="Multidrug resistance efflux transporter EmrE"/>
    <property type="match status" value="2"/>
</dbReference>
<keyword evidence="6 7" id="KW-0472">Membrane</keyword>
<feature type="transmembrane region" description="Helical" evidence="7">
    <location>
        <begin position="270"/>
        <end position="290"/>
    </location>
</feature>
<accession>A0AB34VFX8</accession>
<dbReference type="AlphaFoldDB" id="A0AB34VFX8"/>
<feature type="transmembrane region" description="Helical" evidence="7">
    <location>
        <begin position="122"/>
        <end position="140"/>
    </location>
</feature>
<sequence length="298" mass="31939">MKISDVVRLVLLAAVWGSSFLFMRIAVPAFGAINVAFLRVLLGFTGLAAIVLFNMQLQTFNGKLRATLMLGIINSGLPFLMYCIAARWLPTGYSALFNATAPMMGALIGYCFFGEVITVRKLIGILTGLAGIMLISSPAFSGLGGMFIAGALACLVATTCYGLAGYLTRRWITERGGLDPLLVALGSQAGASVFLFPFFGWNLFSAGTVNGFQPWVWSSVVALGLICTALAYILYFRLIADTGPLKSLTVTFIIPPFACLWGYLALDEKIGEKFIAGACLIGIAVWMVAYSGRKRQTS</sequence>
<evidence type="ECO:0000256" key="3">
    <source>
        <dbReference type="ARBA" id="ARBA00022475"/>
    </source>
</evidence>
<keyword evidence="4 7" id="KW-0812">Transmembrane</keyword>
<dbReference type="InterPro" id="IPR000620">
    <property type="entry name" value="EamA_dom"/>
</dbReference>
<feature type="transmembrane region" description="Helical" evidence="7">
    <location>
        <begin position="67"/>
        <end position="89"/>
    </location>
</feature>